<keyword evidence="6" id="KW-1133">Transmembrane helix</keyword>
<dbReference type="Gene3D" id="1.10.510.10">
    <property type="entry name" value="Transferase(Phosphotransferase) domain 1"/>
    <property type="match status" value="1"/>
</dbReference>
<dbReference type="SMART" id="SM00220">
    <property type="entry name" value="S_TKc"/>
    <property type="match status" value="1"/>
</dbReference>
<gene>
    <name evidence="8" type="ORF">HMPREF9336_00760</name>
</gene>
<dbReference type="InterPro" id="IPR011009">
    <property type="entry name" value="Kinase-like_dom_sf"/>
</dbReference>
<feature type="domain" description="Protein kinase" evidence="7">
    <location>
        <begin position="20"/>
        <end position="289"/>
    </location>
</feature>
<dbReference type="RefSeq" id="WP_007467986.1">
    <property type="nucleotide sequence ID" value="NZ_KI391954.1"/>
</dbReference>
<dbReference type="PANTHER" id="PTHR43289">
    <property type="entry name" value="MITOGEN-ACTIVATED PROTEIN KINASE KINASE KINASE 20-RELATED"/>
    <property type="match status" value="1"/>
</dbReference>
<keyword evidence="2" id="KW-0547">Nucleotide-binding</keyword>
<dbReference type="OrthoDB" id="9762169at2"/>
<dbReference type="Pfam" id="PF00069">
    <property type="entry name" value="Pkinase"/>
    <property type="match status" value="1"/>
</dbReference>
<dbReference type="PROSITE" id="PS50011">
    <property type="entry name" value="PROTEIN_KINASE_DOM"/>
    <property type="match status" value="1"/>
</dbReference>
<dbReference type="GO" id="GO:0005524">
    <property type="term" value="F:ATP binding"/>
    <property type="evidence" value="ECO:0007669"/>
    <property type="project" value="UniProtKB-KW"/>
</dbReference>
<evidence type="ECO:0000259" key="7">
    <source>
        <dbReference type="PROSITE" id="PS50011"/>
    </source>
</evidence>
<feature type="transmembrane region" description="Helical" evidence="6">
    <location>
        <begin position="382"/>
        <end position="406"/>
    </location>
</feature>
<evidence type="ECO:0000256" key="2">
    <source>
        <dbReference type="ARBA" id="ARBA00022741"/>
    </source>
</evidence>
<feature type="region of interest" description="Disordered" evidence="5">
    <location>
        <begin position="321"/>
        <end position="344"/>
    </location>
</feature>
<evidence type="ECO:0000313" key="8">
    <source>
        <dbReference type="EMBL" id="EFV14385.1"/>
    </source>
</evidence>
<dbReference type="AlphaFoldDB" id="E5XMP0"/>
<evidence type="ECO:0000313" key="9">
    <source>
        <dbReference type="Proteomes" id="UP000004816"/>
    </source>
</evidence>
<organism evidence="8 9">
    <name type="scientific">Segniliparus rugosus (strain ATCC BAA-974 / DSM 45345 / CCUG 50838 / CIP 108380 / JCM 13579 / CDC 945)</name>
    <dbReference type="NCBI Taxonomy" id="679197"/>
    <lineage>
        <taxon>Bacteria</taxon>
        <taxon>Bacillati</taxon>
        <taxon>Actinomycetota</taxon>
        <taxon>Actinomycetes</taxon>
        <taxon>Mycobacteriales</taxon>
        <taxon>Segniliparaceae</taxon>
        <taxon>Segniliparus</taxon>
    </lineage>
</organism>
<evidence type="ECO:0000256" key="1">
    <source>
        <dbReference type="ARBA" id="ARBA00022679"/>
    </source>
</evidence>
<dbReference type="Gene3D" id="3.30.200.20">
    <property type="entry name" value="Phosphorylase Kinase, domain 1"/>
    <property type="match status" value="1"/>
</dbReference>
<evidence type="ECO:0000256" key="5">
    <source>
        <dbReference type="SAM" id="MobiDB-lite"/>
    </source>
</evidence>
<dbReference type="Proteomes" id="UP000004816">
    <property type="component" value="Unassembled WGS sequence"/>
</dbReference>
<keyword evidence="3" id="KW-0418">Kinase</keyword>
<dbReference type="HOGENOM" id="CLU_000288_63_44_11"/>
<dbReference type="EMBL" id="ACZI02000003">
    <property type="protein sequence ID" value="EFV14385.1"/>
    <property type="molecule type" value="Genomic_DNA"/>
</dbReference>
<keyword evidence="9" id="KW-1185">Reference proteome</keyword>
<keyword evidence="6" id="KW-0812">Transmembrane</keyword>
<reference evidence="8 9" key="1">
    <citation type="journal article" date="2011" name="Stand. Genomic Sci.">
        <title>High quality draft genome sequence of Segniliparus rugosus CDC 945(T)= (ATCC BAA-974(T)).</title>
        <authorList>
            <person name="Earl A.M."/>
            <person name="Desjardins C.A."/>
            <person name="Fitzgerald M.G."/>
            <person name="Arachchi H.M."/>
            <person name="Zeng Q."/>
            <person name="Mehta T."/>
            <person name="Griggs A."/>
            <person name="Birren B.W."/>
            <person name="Toney N.C."/>
            <person name="Carr J."/>
            <person name="Posey J."/>
            <person name="Butler W.R."/>
        </authorList>
    </citation>
    <scope>NUCLEOTIDE SEQUENCE [LARGE SCALE GENOMIC DNA]</scope>
    <source>
        <strain evidence="9">ATCC BAA-974 / DSM 45345 / CCUG 50838 / CIP 108380 / JCM 13579 / CDC 945</strain>
    </source>
</reference>
<evidence type="ECO:0000256" key="3">
    <source>
        <dbReference type="ARBA" id="ARBA00022777"/>
    </source>
</evidence>
<comment type="caution">
    <text evidence="8">The sequence shown here is derived from an EMBL/GenBank/DDBJ whole genome shotgun (WGS) entry which is preliminary data.</text>
</comment>
<keyword evidence="4" id="KW-0067">ATP-binding</keyword>
<feature type="compositionally biased region" description="Polar residues" evidence="5">
    <location>
        <begin position="332"/>
        <end position="344"/>
    </location>
</feature>
<dbReference type="InterPro" id="IPR000719">
    <property type="entry name" value="Prot_kinase_dom"/>
</dbReference>
<dbReference type="STRING" id="679197.HMPREF9336_00760"/>
<sequence>MTRPSPSSDPLAGRVLDGRYRLDEQIGSGGMCVVYRGFDQRLERTVAVKIAAERFDGDHRIDERFKREALAIARLSDPGLVAVYDQGSVGGRPYLVLEYVAGGTARELLAERGAMPPYATAALVGPVLRALGAAHGFGFVHGDVKPENILISTTGEVKVADFGSVAPSAGAGRTQGSGGGRDRTDVFGTVGYLAPEQVDGGFWADVSPAVDVYAVGVVLYELLTGVLPFSGASPAELARARLVHDVPPPSRAVDGVPMQFDHLVLRATERDLRNRYPDARSMAEDLERIRAELGLPRYTVPAPAVTARPPAPPAIVLLPPTSPPRTGDAPSAETQRFEPSSGQHHTTINLAAIAPGAEPEPELARLGTGAPILRSVHWRRTAVWLIVVLVFGAAAMIAGYGLAALVEHQFS</sequence>
<dbReference type="InterPro" id="IPR008271">
    <property type="entry name" value="Ser/Thr_kinase_AS"/>
</dbReference>
<proteinExistence type="predicted"/>
<dbReference type="eggNOG" id="COG0515">
    <property type="taxonomic scope" value="Bacteria"/>
</dbReference>
<dbReference type="GO" id="GO:0004674">
    <property type="term" value="F:protein serine/threonine kinase activity"/>
    <property type="evidence" value="ECO:0007669"/>
    <property type="project" value="TreeGrafter"/>
</dbReference>
<dbReference type="CDD" id="cd14014">
    <property type="entry name" value="STKc_PknB_like"/>
    <property type="match status" value="1"/>
</dbReference>
<protein>
    <recommendedName>
        <fullName evidence="7">Protein kinase domain-containing protein</fullName>
    </recommendedName>
</protein>
<accession>E5XMP0</accession>
<evidence type="ECO:0000256" key="4">
    <source>
        <dbReference type="ARBA" id="ARBA00022840"/>
    </source>
</evidence>
<dbReference type="PROSITE" id="PS00108">
    <property type="entry name" value="PROTEIN_KINASE_ST"/>
    <property type="match status" value="1"/>
</dbReference>
<evidence type="ECO:0000256" key="6">
    <source>
        <dbReference type="SAM" id="Phobius"/>
    </source>
</evidence>
<dbReference type="SUPFAM" id="SSF56112">
    <property type="entry name" value="Protein kinase-like (PK-like)"/>
    <property type="match status" value="1"/>
</dbReference>
<dbReference type="PANTHER" id="PTHR43289:SF34">
    <property type="entry name" value="SERINE_THREONINE-PROTEIN KINASE YBDM-RELATED"/>
    <property type="match status" value="1"/>
</dbReference>
<keyword evidence="6" id="KW-0472">Membrane</keyword>
<name>E5XMP0_SEGRC</name>
<keyword evidence="1" id="KW-0808">Transferase</keyword>